<proteinExistence type="predicted"/>
<dbReference type="AlphaFoldDB" id="A0A6I9VD68"/>
<dbReference type="KEGG" id="bdr:105229818"/>
<reference evidence="3" key="2">
    <citation type="submission" date="2025-08" db="UniProtKB">
        <authorList>
            <consortium name="RefSeq"/>
        </authorList>
    </citation>
    <scope>IDENTIFICATION</scope>
    <source>
        <tissue evidence="3">Adult</tissue>
    </source>
</reference>
<dbReference type="GeneID" id="105229818"/>
<dbReference type="InParanoid" id="A0A6I9VD68"/>
<reference evidence="2" key="1">
    <citation type="submission" date="2025-05" db="UniProtKB">
        <authorList>
            <consortium name="RefSeq"/>
        </authorList>
    </citation>
    <scope>NUCLEOTIDE SEQUENCE [LARGE SCALE GENOMIC DNA]</scope>
</reference>
<evidence type="ECO:0000256" key="1">
    <source>
        <dbReference type="SAM" id="SignalP"/>
    </source>
</evidence>
<keyword evidence="2" id="KW-1185">Reference proteome</keyword>
<feature type="chain" id="PRO_5047158449" evidence="1">
    <location>
        <begin position="25"/>
        <end position="258"/>
    </location>
</feature>
<dbReference type="Proteomes" id="UP001652620">
    <property type="component" value="Chromosome 2"/>
</dbReference>
<evidence type="ECO:0000313" key="2">
    <source>
        <dbReference type="Proteomes" id="UP001652620"/>
    </source>
</evidence>
<keyword evidence="1" id="KW-0732">Signal</keyword>
<gene>
    <name evidence="3" type="primary">LOC105229818</name>
</gene>
<feature type="signal peptide" evidence="1">
    <location>
        <begin position="1"/>
        <end position="24"/>
    </location>
</feature>
<organism evidence="2 3">
    <name type="scientific">Bactrocera dorsalis</name>
    <name type="common">Oriental fruit fly</name>
    <name type="synonym">Dacus dorsalis</name>
    <dbReference type="NCBI Taxonomy" id="27457"/>
    <lineage>
        <taxon>Eukaryota</taxon>
        <taxon>Metazoa</taxon>
        <taxon>Ecdysozoa</taxon>
        <taxon>Arthropoda</taxon>
        <taxon>Hexapoda</taxon>
        <taxon>Insecta</taxon>
        <taxon>Pterygota</taxon>
        <taxon>Neoptera</taxon>
        <taxon>Endopterygota</taxon>
        <taxon>Diptera</taxon>
        <taxon>Brachycera</taxon>
        <taxon>Muscomorpha</taxon>
        <taxon>Tephritoidea</taxon>
        <taxon>Tephritidae</taxon>
        <taxon>Bactrocera</taxon>
        <taxon>Bactrocera</taxon>
    </lineage>
</organism>
<protein>
    <submittedName>
        <fullName evidence="3">Uncharacterized protein LOC105229818</fullName>
    </submittedName>
</protein>
<sequence>MKATTLTVLGSILVLSLLKDVTYAYTVNLNFPSKPGFSSRSTLNCNRGYHIVVRKAILFHNGNMRNERASYPPKMACDLEQTCNFELVREQYNYLSPAPAGDLELTINYDCKRDNFQGNPRRITDYGKTEMCPQDSFVQKHVAYFNDDRIASDSQQAKTERELIAMSVCAQVRRFRERNPNAPIDPYLGTVFLIHEKNSRNPNFMPSPGNNRKCQLTANALARSYRYDCRRDAIKWTCNYGGKEIDVAKHDKYNSHLD</sequence>
<evidence type="ECO:0000313" key="3">
    <source>
        <dbReference type="RefSeq" id="XP_011208622.2"/>
    </source>
</evidence>
<dbReference type="RefSeq" id="XP_011208622.2">
    <property type="nucleotide sequence ID" value="XM_011210320.4"/>
</dbReference>
<dbReference type="OrthoDB" id="7858817at2759"/>
<accession>A0A6I9VD68</accession>
<name>A0A6I9VD68_BACDO</name>